<evidence type="ECO:0000256" key="2">
    <source>
        <dbReference type="ARBA" id="ARBA00022692"/>
    </source>
</evidence>
<sequence>MRSRVGARANEFGHLLIPAAYSTPASQSPSVVVHSFSSYYIMDHPSTQRTTCLLIIATILLARIDTQIGVSGQKSSEEPAATVSKSKSVATVEVLAEATAETVTVAAGNLNAEESRSTWKPEKKELTNKIVTTTPDTSSSGAALYRLKDNNEGGGTCILIKMDAVLNYTYNTKLGDKIERDQYVPDDSQMTIYGVCNEDDSRISLRWQRDFILTFEFQKTPGGERWFVENIELKVDTNNRIFEHFINKGKAYTLSSKFRHRNLLFPTPVGNAYTCHKELKFALASASPDISARIYFLSLKLEPFIFKNDDFGPEYQCSATGQGPFRSETAPLIVGSTLAFCCLATVTGYGIFRYFKIKKVQYDTME</sequence>
<comment type="caution">
    <text evidence="11">The sequence shown here is derived from an EMBL/GenBank/DDBJ whole genome shotgun (WGS) entry which is preliminary data.</text>
</comment>
<evidence type="ECO:0000256" key="5">
    <source>
        <dbReference type="ARBA" id="ARBA00022989"/>
    </source>
</evidence>
<keyword evidence="7" id="KW-0325">Glycoprotein</keyword>
<evidence type="ECO:0000313" key="12">
    <source>
        <dbReference type="Proteomes" id="UP000291343"/>
    </source>
</evidence>
<dbReference type="EMBL" id="QKKF02011155">
    <property type="protein sequence ID" value="RZF44310.1"/>
    <property type="molecule type" value="Genomic_DNA"/>
</dbReference>
<evidence type="ECO:0000256" key="7">
    <source>
        <dbReference type="ARBA" id="ARBA00023180"/>
    </source>
</evidence>
<dbReference type="PANTHER" id="PTHR11506:SF40">
    <property type="entry name" value="LYSOSOME-ASSOCIATED MEMBRANE GLYCOPROTEIN 5"/>
    <property type="match status" value="1"/>
</dbReference>
<dbReference type="InterPro" id="IPR002000">
    <property type="entry name" value="Lysosome-assoc_membr_glycop"/>
</dbReference>
<keyword evidence="5 9" id="KW-1133">Transmembrane helix</keyword>
<keyword evidence="6 8" id="KW-0472">Membrane</keyword>
<proteinExistence type="inferred from homology"/>
<dbReference type="GO" id="GO:0072594">
    <property type="term" value="P:establishment of protein localization to organelle"/>
    <property type="evidence" value="ECO:0007669"/>
    <property type="project" value="TreeGrafter"/>
</dbReference>
<evidence type="ECO:0000256" key="3">
    <source>
        <dbReference type="ARBA" id="ARBA00022729"/>
    </source>
</evidence>
<name>A0A482XFG0_LAOST</name>
<accession>A0A482XFG0</accession>
<comment type="subcellular location">
    <subcellularLocation>
        <location evidence="1">Endosome membrane</location>
        <topology evidence="1">Single-pass type I membrane protein</topology>
    </subcellularLocation>
    <subcellularLocation>
        <location evidence="8">Membrane</location>
        <topology evidence="8">Single-pass type I membrane protein</topology>
    </subcellularLocation>
</comment>
<comment type="similarity">
    <text evidence="8">Belongs to the LAMP family.</text>
</comment>
<dbReference type="SMR" id="A0A482XFG0"/>
<dbReference type="Pfam" id="PF01299">
    <property type="entry name" value="Lamp2-like_luminal"/>
    <property type="match status" value="1"/>
</dbReference>
<evidence type="ECO:0000256" key="4">
    <source>
        <dbReference type="ARBA" id="ARBA00022753"/>
    </source>
</evidence>
<dbReference type="InterPro" id="IPR048528">
    <property type="entry name" value="Lamp2-like_luminal"/>
</dbReference>
<evidence type="ECO:0000313" key="11">
    <source>
        <dbReference type="EMBL" id="RZF44310.1"/>
    </source>
</evidence>
<organism evidence="11 12">
    <name type="scientific">Laodelphax striatellus</name>
    <name type="common">Small brown planthopper</name>
    <name type="synonym">Delphax striatella</name>
    <dbReference type="NCBI Taxonomy" id="195883"/>
    <lineage>
        <taxon>Eukaryota</taxon>
        <taxon>Metazoa</taxon>
        <taxon>Ecdysozoa</taxon>
        <taxon>Arthropoda</taxon>
        <taxon>Hexapoda</taxon>
        <taxon>Insecta</taxon>
        <taxon>Pterygota</taxon>
        <taxon>Neoptera</taxon>
        <taxon>Paraneoptera</taxon>
        <taxon>Hemiptera</taxon>
        <taxon>Auchenorrhyncha</taxon>
        <taxon>Fulgoroidea</taxon>
        <taxon>Delphacidae</taxon>
        <taxon>Criomorphinae</taxon>
        <taxon>Laodelphax</taxon>
    </lineage>
</organism>
<evidence type="ECO:0000256" key="8">
    <source>
        <dbReference type="PROSITE-ProRule" id="PRU00740"/>
    </source>
</evidence>
<comment type="caution">
    <text evidence="8">Lacks conserved residue(s) required for the propagation of feature annotation.</text>
</comment>
<evidence type="ECO:0000256" key="6">
    <source>
        <dbReference type="ARBA" id="ARBA00023136"/>
    </source>
</evidence>
<feature type="domain" description="Lysosome-associated membrane glycoprotein 2-like luminal" evidence="10">
    <location>
        <begin position="145"/>
        <end position="304"/>
    </location>
</feature>
<dbReference type="GO" id="GO:0005765">
    <property type="term" value="C:lysosomal membrane"/>
    <property type="evidence" value="ECO:0007669"/>
    <property type="project" value="TreeGrafter"/>
</dbReference>
<keyword evidence="2 8" id="KW-0812">Transmembrane</keyword>
<dbReference type="Gene3D" id="2.40.160.110">
    <property type="match status" value="1"/>
</dbReference>
<reference evidence="11 12" key="1">
    <citation type="journal article" date="2017" name="Gigascience">
        <title>Genome sequence of the small brown planthopper, Laodelphax striatellus.</title>
        <authorList>
            <person name="Zhu J."/>
            <person name="Jiang F."/>
            <person name="Wang X."/>
            <person name="Yang P."/>
            <person name="Bao Y."/>
            <person name="Zhao W."/>
            <person name="Wang W."/>
            <person name="Lu H."/>
            <person name="Wang Q."/>
            <person name="Cui N."/>
            <person name="Li J."/>
            <person name="Chen X."/>
            <person name="Luo L."/>
            <person name="Yu J."/>
            <person name="Kang L."/>
            <person name="Cui F."/>
        </authorList>
    </citation>
    <scope>NUCLEOTIDE SEQUENCE [LARGE SCALE GENOMIC DNA]</scope>
    <source>
        <strain evidence="11">Lst14</strain>
    </source>
</reference>
<dbReference type="PANTHER" id="PTHR11506">
    <property type="entry name" value="LYSOSOME-ASSOCIATED MEMBRANE GLYCOPROTEIN"/>
    <property type="match status" value="1"/>
</dbReference>
<gene>
    <name evidence="11" type="ORF">LSTR_LSTR006860</name>
</gene>
<dbReference type="OrthoDB" id="6248302at2759"/>
<feature type="transmembrane region" description="Helical" evidence="9">
    <location>
        <begin position="332"/>
        <end position="352"/>
    </location>
</feature>
<dbReference type="GO" id="GO:0005886">
    <property type="term" value="C:plasma membrane"/>
    <property type="evidence" value="ECO:0007669"/>
    <property type="project" value="TreeGrafter"/>
</dbReference>
<keyword evidence="12" id="KW-1185">Reference proteome</keyword>
<dbReference type="AlphaFoldDB" id="A0A482XFG0"/>
<keyword evidence="3" id="KW-0732">Signal</keyword>
<dbReference type="Proteomes" id="UP000291343">
    <property type="component" value="Unassembled WGS sequence"/>
</dbReference>
<dbReference type="STRING" id="195883.A0A482XFG0"/>
<evidence type="ECO:0000259" key="10">
    <source>
        <dbReference type="Pfam" id="PF01299"/>
    </source>
</evidence>
<protein>
    <recommendedName>
        <fullName evidence="10">Lysosome-associated membrane glycoprotein 2-like luminal domain-containing protein</fullName>
    </recommendedName>
</protein>
<dbReference type="GO" id="GO:0031902">
    <property type="term" value="C:late endosome membrane"/>
    <property type="evidence" value="ECO:0007669"/>
    <property type="project" value="TreeGrafter"/>
</dbReference>
<keyword evidence="4" id="KW-0967">Endosome</keyword>
<dbReference type="PROSITE" id="PS51407">
    <property type="entry name" value="LAMP_3"/>
    <property type="match status" value="1"/>
</dbReference>
<evidence type="ECO:0000256" key="1">
    <source>
        <dbReference type="ARBA" id="ARBA00004530"/>
    </source>
</evidence>
<evidence type="ECO:0000256" key="9">
    <source>
        <dbReference type="SAM" id="Phobius"/>
    </source>
</evidence>
<dbReference type="InParanoid" id="A0A482XFG0"/>
<dbReference type="FunCoup" id="A0A482XFG0">
    <property type="interactions" value="165"/>
</dbReference>